<keyword evidence="4" id="KW-1133">Transmembrane helix</keyword>
<evidence type="ECO:0000313" key="9">
    <source>
        <dbReference type="Proteomes" id="UP000199470"/>
    </source>
</evidence>
<organism evidence="8 9">
    <name type="scientific">Rugamonas rubra</name>
    <dbReference type="NCBI Taxonomy" id="758825"/>
    <lineage>
        <taxon>Bacteria</taxon>
        <taxon>Pseudomonadati</taxon>
        <taxon>Pseudomonadota</taxon>
        <taxon>Betaproteobacteria</taxon>
        <taxon>Burkholderiales</taxon>
        <taxon>Oxalobacteraceae</taxon>
        <taxon>Telluria group</taxon>
        <taxon>Rugamonas</taxon>
    </lineage>
</organism>
<evidence type="ECO:0000256" key="4">
    <source>
        <dbReference type="ARBA" id="ARBA00022989"/>
    </source>
</evidence>
<reference evidence="8 9" key="1">
    <citation type="submission" date="2016-10" db="EMBL/GenBank/DDBJ databases">
        <authorList>
            <person name="de Groot N.N."/>
        </authorList>
    </citation>
    <scope>NUCLEOTIDE SEQUENCE [LARGE SCALE GENOMIC DNA]</scope>
    <source>
        <strain evidence="8 9">ATCC 43154</strain>
    </source>
</reference>
<dbReference type="RefSeq" id="WP_093388695.1">
    <property type="nucleotide sequence ID" value="NZ_FOTW01000015.1"/>
</dbReference>
<comment type="subcellular location">
    <subcellularLocation>
        <location evidence="1">Cell membrane</location>
        <topology evidence="1">Multi-pass membrane protein</topology>
    </subcellularLocation>
</comment>
<dbReference type="SMART" id="SM01049">
    <property type="entry name" value="Cache_2"/>
    <property type="match status" value="2"/>
</dbReference>
<evidence type="ECO:0000259" key="7">
    <source>
        <dbReference type="SMART" id="SM01049"/>
    </source>
</evidence>
<feature type="domain" description="Single Cache" evidence="7">
    <location>
        <begin position="168"/>
        <end position="248"/>
    </location>
</feature>
<feature type="chain" id="PRO_5011538593" evidence="6">
    <location>
        <begin position="26"/>
        <end position="296"/>
    </location>
</feature>
<dbReference type="STRING" id="758825.SAMN02982985_03197"/>
<evidence type="ECO:0000256" key="1">
    <source>
        <dbReference type="ARBA" id="ARBA00004651"/>
    </source>
</evidence>
<dbReference type="InterPro" id="IPR004010">
    <property type="entry name" value="Double_Cache_2"/>
</dbReference>
<dbReference type="OrthoDB" id="9178561at2"/>
<gene>
    <name evidence="8" type="ORF">SAMN02982985_03197</name>
</gene>
<keyword evidence="6" id="KW-0732">Signal</keyword>
<feature type="signal peptide" evidence="6">
    <location>
        <begin position="1"/>
        <end position="25"/>
    </location>
</feature>
<protein>
    <submittedName>
        <fullName evidence="8">Cytochrome c</fullName>
    </submittedName>
</protein>
<accession>A0A1I4P1L3</accession>
<evidence type="ECO:0000256" key="3">
    <source>
        <dbReference type="ARBA" id="ARBA00022692"/>
    </source>
</evidence>
<evidence type="ECO:0000256" key="6">
    <source>
        <dbReference type="SAM" id="SignalP"/>
    </source>
</evidence>
<dbReference type="InterPro" id="IPR033480">
    <property type="entry name" value="sCache_2"/>
</dbReference>
<dbReference type="AlphaFoldDB" id="A0A1I4P1L3"/>
<feature type="domain" description="Single Cache" evidence="7">
    <location>
        <begin position="34"/>
        <end position="119"/>
    </location>
</feature>
<dbReference type="GO" id="GO:0005886">
    <property type="term" value="C:plasma membrane"/>
    <property type="evidence" value="ECO:0007669"/>
    <property type="project" value="UniProtKB-SubCell"/>
</dbReference>
<evidence type="ECO:0000256" key="5">
    <source>
        <dbReference type="ARBA" id="ARBA00023136"/>
    </source>
</evidence>
<sequence>MKRNRLSACILAAAAALSVVPAAHAADAPAASQLGSIERAQAKRASALLERAVAYLQKNGPEQAFAKFNEAGGPFVQGPYYVFVVGLDGFMHANGGAQLGLVGKNEIELRDAAGKPLIRDLLAQAKASANGTVEYRWLNRVNNHVENKFSQYHKVGKYIVCVGYYTPRGSVEEAQELLDKAVAFMKKSGDKAAFAAFNSPQGGFTHNDLYVFAIGIDDGTYRASGDSPQLAGMEVRGLRDAAGKPMIEEMIKLAQQKGSGVVDFVWRNPATNAVEQKHSLIQRVDQVLLGVGYFSK</sequence>
<proteinExistence type="predicted"/>
<evidence type="ECO:0000256" key="2">
    <source>
        <dbReference type="ARBA" id="ARBA00022475"/>
    </source>
</evidence>
<dbReference type="Gene3D" id="3.30.450.20">
    <property type="entry name" value="PAS domain"/>
    <property type="match status" value="2"/>
</dbReference>
<keyword evidence="2" id="KW-1003">Cell membrane</keyword>
<name>A0A1I4P1L3_9BURK</name>
<dbReference type="Pfam" id="PF17200">
    <property type="entry name" value="sCache_2"/>
    <property type="match status" value="1"/>
</dbReference>
<keyword evidence="5" id="KW-0472">Membrane</keyword>
<keyword evidence="3" id="KW-0812">Transmembrane</keyword>
<dbReference type="EMBL" id="FOTW01000015">
    <property type="protein sequence ID" value="SFM21417.1"/>
    <property type="molecule type" value="Genomic_DNA"/>
</dbReference>
<keyword evidence="9" id="KW-1185">Reference proteome</keyword>
<dbReference type="Proteomes" id="UP000199470">
    <property type="component" value="Unassembled WGS sequence"/>
</dbReference>
<dbReference type="Pfam" id="PF08269">
    <property type="entry name" value="dCache_2"/>
    <property type="match status" value="1"/>
</dbReference>
<evidence type="ECO:0000313" key="8">
    <source>
        <dbReference type="EMBL" id="SFM21417.1"/>
    </source>
</evidence>